<evidence type="ECO:0000313" key="2">
    <source>
        <dbReference type="EMBL" id="KRX34996.1"/>
    </source>
</evidence>
<keyword evidence="1" id="KW-0472">Membrane</keyword>
<gene>
    <name evidence="2" type="ORF">T05_15749</name>
</gene>
<sequence length="72" mass="8390">MNDQHRHRDLPDIPPMPHLVVSEGFLFFVQIILTLEILYYASDLQEETFNQEAENPSISSLYIPCKMPILTE</sequence>
<feature type="transmembrane region" description="Helical" evidence="1">
    <location>
        <begin position="20"/>
        <end position="41"/>
    </location>
</feature>
<protein>
    <submittedName>
        <fullName evidence="2">Uncharacterized protein</fullName>
    </submittedName>
</protein>
<dbReference type="EMBL" id="JYDJ01000489">
    <property type="protein sequence ID" value="KRX34996.1"/>
    <property type="molecule type" value="Genomic_DNA"/>
</dbReference>
<evidence type="ECO:0000313" key="3">
    <source>
        <dbReference type="Proteomes" id="UP000055048"/>
    </source>
</evidence>
<keyword evidence="3" id="KW-1185">Reference proteome</keyword>
<organism evidence="2 3">
    <name type="scientific">Trichinella murrelli</name>
    <dbReference type="NCBI Taxonomy" id="144512"/>
    <lineage>
        <taxon>Eukaryota</taxon>
        <taxon>Metazoa</taxon>
        <taxon>Ecdysozoa</taxon>
        <taxon>Nematoda</taxon>
        <taxon>Enoplea</taxon>
        <taxon>Dorylaimia</taxon>
        <taxon>Trichinellida</taxon>
        <taxon>Trichinellidae</taxon>
        <taxon>Trichinella</taxon>
    </lineage>
</organism>
<comment type="caution">
    <text evidence="2">The sequence shown here is derived from an EMBL/GenBank/DDBJ whole genome shotgun (WGS) entry which is preliminary data.</text>
</comment>
<keyword evidence="1" id="KW-0812">Transmembrane</keyword>
<proteinExistence type="predicted"/>
<dbReference type="Proteomes" id="UP000055048">
    <property type="component" value="Unassembled WGS sequence"/>
</dbReference>
<evidence type="ECO:0000256" key="1">
    <source>
        <dbReference type="SAM" id="Phobius"/>
    </source>
</evidence>
<dbReference type="AlphaFoldDB" id="A0A0V0T7H2"/>
<keyword evidence="1" id="KW-1133">Transmembrane helix</keyword>
<accession>A0A0V0T7H2</accession>
<name>A0A0V0T7H2_9BILA</name>
<reference evidence="2 3" key="1">
    <citation type="submission" date="2015-01" db="EMBL/GenBank/DDBJ databases">
        <title>Evolution of Trichinella species and genotypes.</title>
        <authorList>
            <person name="Korhonen P.K."/>
            <person name="Edoardo P."/>
            <person name="Giuseppe L.R."/>
            <person name="Gasser R.B."/>
        </authorList>
    </citation>
    <scope>NUCLEOTIDE SEQUENCE [LARGE SCALE GENOMIC DNA]</scope>
    <source>
        <strain evidence="2">ISS417</strain>
    </source>
</reference>